<reference evidence="5" key="1">
    <citation type="journal article" date="2022" name="Plant J.">
        <title>Strategies of tolerance reflected in two North American maple genomes.</title>
        <authorList>
            <person name="McEvoy S.L."/>
            <person name="Sezen U.U."/>
            <person name="Trouern-Trend A."/>
            <person name="McMahon S.M."/>
            <person name="Schaberg P.G."/>
            <person name="Yang J."/>
            <person name="Wegrzyn J.L."/>
            <person name="Swenson N.G."/>
        </authorList>
    </citation>
    <scope>NUCLEOTIDE SEQUENCE</scope>
    <source>
        <strain evidence="5">NS2018</strain>
    </source>
</reference>
<evidence type="ECO:0000256" key="3">
    <source>
        <dbReference type="ARBA" id="ARBA00022737"/>
    </source>
</evidence>
<evidence type="ECO:0000313" key="6">
    <source>
        <dbReference type="Proteomes" id="UP001168877"/>
    </source>
</evidence>
<evidence type="ECO:0000256" key="2">
    <source>
        <dbReference type="ARBA" id="ARBA00022614"/>
    </source>
</evidence>
<dbReference type="SUPFAM" id="SSF52058">
    <property type="entry name" value="L domain-like"/>
    <property type="match status" value="1"/>
</dbReference>
<keyword evidence="4" id="KW-0675">Receptor</keyword>
<dbReference type="AlphaFoldDB" id="A0AA39V719"/>
<keyword evidence="6" id="KW-1185">Reference proteome</keyword>
<dbReference type="InterPro" id="IPR051502">
    <property type="entry name" value="RLP_Defense_Trigger"/>
</dbReference>
<dbReference type="InterPro" id="IPR001611">
    <property type="entry name" value="Leu-rich_rpt"/>
</dbReference>
<dbReference type="Pfam" id="PF00560">
    <property type="entry name" value="LRR_1"/>
    <property type="match status" value="1"/>
</dbReference>
<dbReference type="Gene3D" id="3.90.1150.10">
    <property type="entry name" value="Aspartate Aminotransferase, domain 1"/>
    <property type="match status" value="1"/>
</dbReference>
<dbReference type="Gene3D" id="3.80.10.10">
    <property type="entry name" value="Ribonuclease Inhibitor"/>
    <property type="match status" value="1"/>
</dbReference>
<evidence type="ECO:0000256" key="4">
    <source>
        <dbReference type="ARBA" id="ARBA00023170"/>
    </source>
</evidence>
<comment type="caution">
    <text evidence="5">The sequence shown here is derived from an EMBL/GenBank/DDBJ whole genome shotgun (WGS) entry which is preliminary data.</text>
</comment>
<evidence type="ECO:0000256" key="1">
    <source>
        <dbReference type="ARBA" id="ARBA00009592"/>
    </source>
</evidence>
<dbReference type="PRINTS" id="PR00019">
    <property type="entry name" value="LEURICHRPT"/>
</dbReference>
<comment type="similarity">
    <text evidence="1">Belongs to the RLP family.</text>
</comment>
<keyword evidence="3" id="KW-0677">Repeat</keyword>
<dbReference type="InterPro" id="IPR032675">
    <property type="entry name" value="LRR_dom_sf"/>
</dbReference>
<accession>A0AA39V719</accession>
<dbReference type="PANTHER" id="PTHR48062:SF21">
    <property type="entry name" value="RECEPTOR-LIKE PROTEIN 12"/>
    <property type="match status" value="1"/>
</dbReference>
<dbReference type="Pfam" id="PF13855">
    <property type="entry name" value="LRR_8"/>
    <property type="match status" value="2"/>
</dbReference>
<keyword evidence="2" id="KW-0433">Leucine-rich repeat</keyword>
<dbReference type="EMBL" id="JAUESC010000388">
    <property type="protein sequence ID" value="KAK0570821.1"/>
    <property type="molecule type" value="Genomic_DNA"/>
</dbReference>
<name>A0AA39V719_ACESA</name>
<proteinExistence type="inferred from homology"/>
<dbReference type="InterPro" id="IPR015422">
    <property type="entry name" value="PyrdxlP-dep_Trfase_small"/>
</dbReference>
<reference evidence="5" key="2">
    <citation type="submission" date="2023-06" db="EMBL/GenBank/DDBJ databases">
        <authorList>
            <person name="Swenson N.G."/>
            <person name="Wegrzyn J.L."/>
            <person name="Mcevoy S.L."/>
        </authorList>
    </citation>
    <scope>NUCLEOTIDE SEQUENCE</scope>
    <source>
        <strain evidence="5">NS2018</strain>
        <tissue evidence="5">Leaf</tissue>
    </source>
</reference>
<sequence>MSNLSDIIMPNNNFEGPTPVEFCQLEYLEVLDLSENNLSGDFPSCLYSPYIQQVNLSRNKLQGQLKEAFYSSSYLKILDLSYNHFDGSIPKWIGRLSQLSYLILSNNNFDGEMPIQLCWLDQIHSLNLSHNKLTGPIPPSFSYLRQIESLDLSYNYLSGKIPTQLVELYNLAVFSVAHNNLTGKKPERIAQFGIFGYDRSEGNLLLCGLLLPKSCDATESPSSIPGASTEDGEDSNFMDMDIFYISFTTSYALMGARVEKILDMASTPSTRIQCQLMINDEGDNSVLVPGGIRIGSPAMTARGFTERIHSSCRLHPRGFINMEPLCIDIYYKSLLQNVVEKLNIDKYSYGYEVDDPGLYKAYVQIDLGIDSELKTEVFWGKLSNNKNESEQDAAKEIVDYLQRHYKFEVCDVKTSSMSRRI</sequence>
<gene>
    <name evidence="5" type="ORF">LWI29_006989</name>
</gene>
<dbReference type="FunFam" id="3.80.10.10:FF:000383">
    <property type="entry name" value="Leucine-rich repeat receptor protein kinase EMS1"/>
    <property type="match status" value="1"/>
</dbReference>
<protein>
    <submittedName>
        <fullName evidence="5">Uncharacterized protein</fullName>
    </submittedName>
</protein>
<dbReference type="PANTHER" id="PTHR48062">
    <property type="entry name" value="RECEPTOR-LIKE PROTEIN 14"/>
    <property type="match status" value="1"/>
</dbReference>
<dbReference type="Proteomes" id="UP001168877">
    <property type="component" value="Unassembled WGS sequence"/>
</dbReference>
<organism evidence="5 6">
    <name type="scientific">Acer saccharum</name>
    <name type="common">Sugar maple</name>
    <dbReference type="NCBI Taxonomy" id="4024"/>
    <lineage>
        <taxon>Eukaryota</taxon>
        <taxon>Viridiplantae</taxon>
        <taxon>Streptophyta</taxon>
        <taxon>Embryophyta</taxon>
        <taxon>Tracheophyta</taxon>
        <taxon>Spermatophyta</taxon>
        <taxon>Magnoliopsida</taxon>
        <taxon>eudicotyledons</taxon>
        <taxon>Gunneridae</taxon>
        <taxon>Pentapetalae</taxon>
        <taxon>rosids</taxon>
        <taxon>malvids</taxon>
        <taxon>Sapindales</taxon>
        <taxon>Sapindaceae</taxon>
        <taxon>Hippocastanoideae</taxon>
        <taxon>Acereae</taxon>
        <taxon>Acer</taxon>
    </lineage>
</organism>
<evidence type="ECO:0000313" key="5">
    <source>
        <dbReference type="EMBL" id="KAK0570821.1"/>
    </source>
</evidence>